<keyword evidence="4" id="KW-1185">Reference proteome</keyword>
<feature type="compositionally biased region" description="Polar residues" evidence="1">
    <location>
        <begin position="301"/>
        <end position="316"/>
    </location>
</feature>
<dbReference type="Pfam" id="PF02214">
    <property type="entry name" value="BTB_2"/>
    <property type="match status" value="1"/>
</dbReference>
<feature type="compositionally biased region" description="Polar residues" evidence="1">
    <location>
        <begin position="407"/>
        <end position="429"/>
    </location>
</feature>
<dbReference type="Gene3D" id="3.30.710.10">
    <property type="entry name" value="Potassium Channel Kv1.1, Chain A"/>
    <property type="match status" value="1"/>
</dbReference>
<dbReference type="GO" id="GO:0035024">
    <property type="term" value="P:negative regulation of Rho protein signal transduction"/>
    <property type="evidence" value="ECO:0007669"/>
    <property type="project" value="TreeGrafter"/>
</dbReference>
<feature type="compositionally biased region" description="Low complexity" evidence="1">
    <location>
        <begin position="287"/>
        <end position="300"/>
    </location>
</feature>
<dbReference type="GO" id="GO:0016567">
    <property type="term" value="P:protein ubiquitination"/>
    <property type="evidence" value="ECO:0007669"/>
    <property type="project" value="TreeGrafter"/>
</dbReference>
<dbReference type="InterPro" id="IPR003131">
    <property type="entry name" value="T1-type_BTB"/>
</dbReference>
<reference evidence="3" key="1">
    <citation type="submission" date="2021-02" db="EMBL/GenBank/DDBJ databases">
        <authorList>
            <person name="Nowell W R."/>
        </authorList>
    </citation>
    <scope>NUCLEOTIDE SEQUENCE</scope>
    <source>
        <strain evidence="3">Ploen Becks lab</strain>
    </source>
</reference>
<sequence length="471" mass="51809">MSGSDQLPKLNINSPNNSQSTQSISSTCSNSSNKQNNTSILNPASSITIPTTTISSQSIMNNSHRYVKLNVGGRLFTTSLDTLLKQDNMFRAMFSGRMDVCTDLDGYILIDRSGKHFEFILNYLRDEDTHQYLNQLLDDQINLQFSSLMTPSSNGSSNVKINQGLNQNKQFFSDFDLYELLKEAKFYCIQTLANLIEQKLKLIQQLTFMMSQSNSNEPYFGSSIVNTTSNEEICCWYFHGNGKKLSEVCCTSIVYTTEKKQTKVEFPDSKILEEIFVNAVLFESKESSNNSNNMNININSGEAQNDGDSTESPVTTPNALEEQMPRLSIGSINQQSTSNGNQIVNSALNAVSSVINNINLASTSSNQAINYSPSTSGLPNSQNYPNQSTNQYQGYGISNAHSSSSSLHNYQNQPHSQHGSNNENGRQQYTNNSSSSNSGGNLISSTSSNIISIANSLANSARRAGMNSSIR</sequence>
<protein>
    <recommendedName>
        <fullName evidence="2">BTB domain-containing protein</fullName>
    </recommendedName>
</protein>
<feature type="compositionally biased region" description="Low complexity" evidence="1">
    <location>
        <begin position="11"/>
        <end position="42"/>
    </location>
</feature>
<dbReference type="GO" id="GO:0043161">
    <property type="term" value="P:proteasome-mediated ubiquitin-dependent protein catabolic process"/>
    <property type="evidence" value="ECO:0007669"/>
    <property type="project" value="TreeGrafter"/>
</dbReference>
<dbReference type="SUPFAM" id="SSF54695">
    <property type="entry name" value="POZ domain"/>
    <property type="match status" value="1"/>
</dbReference>
<feature type="compositionally biased region" description="Low complexity" evidence="1">
    <location>
        <begin position="430"/>
        <end position="441"/>
    </location>
</feature>
<dbReference type="GO" id="GO:0051260">
    <property type="term" value="P:protein homooligomerization"/>
    <property type="evidence" value="ECO:0007669"/>
    <property type="project" value="InterPro"/>
</dbReference>
<dbReference type="GO" id="GO:0005634">
    <property type="term" value="C:nucleus"/>
    <property type="evidence" value="ECO:0007669"/>
    <property type="project" value="UniProtKB-SubCell"/>
</dbReference>
<evidence type="ECO:0000259" key="2">
    <source>
        <dbReference type="PROSITE" id="PS50097"/>
    </source>
</evidence>
<dbReference type="PANTHER" id="PTHR11145:SF8">
    <property type="entry name" value="RE57120P"/>
    <property type="match status" value="1"/>
</dbReference>
<dbReference type="AlphaFoldDB" id="A0A813QUK4"/>
<dbReference type="PANTHER" id="PTHR11145">
    <property type="entry name" value="BTB/POZ DOMAIN-CONTAINING ADAPTER FOR CUL3-MEDIATED RHOA DEGRADATION PROTEIN FAMILY MEMBER"/>
    <property type="match status" value="1"/>
</dbReference>
<dbReference type="GO" id="GO:0031463">
    <property type="term" value="C:Cul3-RING ubiquitin ligase complex"/>
    <property type="evidence" value="ECO:0007669"/>
    <property type="project" value="TreeGrafter"/>
</dbReference>
<dbReference type="InterPro" id="IPR011333">
    <property type="entry name" value="SKP1/BTB/POZ_sf"/>
</dbReference>
<feature type="region of interest" description="Disordered" evidence="1">
    <location>
        <begin position="1"/>
        <end position="42"/>
    </location>
</feature>
<feature type="domain" description="BTB" evidence="2">
    <location>
        <begin position="65"/>
        <end position="126"/>
    </location>
</feature>
<evidence type="ECO:0000313" key="4">
    <source>
        <dbReference type="Proteomes" id="UP000663879"/>
    </source>
</evidence>
<feature type="region of interest" description="Disordered" evidence="1">
    <location>
        <begin position="287"/>
        <end position="316"/>
    </location>
</feature>
<dbReference type="GO" id="GO:0005768">
    <property type="term" value="C:endosome"/>
    <property type="evidence" value="ECO:0007669"/>
    <property type="project" value="UniProtKB-SubCell"/>
</dbReference>
<dbReference type="EMBL" id="CAJNOC010000535">
    <property type="protein sequence ID" value="CAF0773509.1"/>
    <property type="molecule type" value="Genomic_DNA"/>
</dbReference>
<dbReference type="InterPro" id="IPR045068">
    <property type="entry name" value="BACURD1-3"/>
</dbReference>
<dbReference type="GO" id="GO:0004842">
    <property type="term" value="F:ubiquitin-protein transferase activity"/>
    <property type="evidence" value="ECO:0007669"/>
    <property type="project" value="TreeGrafter"/>
</dbReference>
<dbReference type="Proteomes" id="UP000663879">
    <property type="component" value="Unassembled WGS sequence"/>
</dbReference>
<evidence type="ECO:0000313" key="3">
    <source>
        <dbReference type="EMBL" id="CAF0773509.1"/>
    </source>
</evidence>
<comment type="caution">
    <text evidence="3">The sequence shown here is derived from an EMBL/GenBank/DDBJ whole genome shotgun (WGS) entry which is preliminary data.</text>
</comment>
<name>A0A813QUK4_9BILA</name>
<proteinExistence type="predicted"/>
<dbReference type="SMART" id="SM00225">
    <property type="entry name" value="BTB"/>
    <property type="match status" value="1"/>
</dbReference>
<feature type="compositionally biased region" description="Polar residues" evidence="1">
    <location>
        <begin position="371"/>
        <end position="393"/>
    </location>
</feature>
<accession>A0A813QUK4</accession>
<organism evidence="3 4">
    <name type="scientific">Brachionus calyciflorus</name>
    <dbReference type="NCBI Taxonomy" id="104777"/>
    <lineage>
        <taxon>Eukaryota</taxon>
        <taxon>Metazoa</taxon>
        <taxon>Spiralia</taxon>
        <taxon>Gnathifera</taxon>
        <taxon>Rotifera</taxon>
        <taxon>Eurotatoria</taxon>
        <taxon>Monogononta</taxon>
        <taxon>Pseudotrocha</taxon>
        <taxon>Ploima</taxon>
        <taxon>Brachionidae</taxon>
        <taxon>Brachionus</taxon>
    </lineage>
</organism>
<dbReference type="InterPro" id="IPR000210">
    <property type="entry name" value="BTB/POZ_dom"/>
</dbReference>
<dbReference type="OrthoDB" id="2333377at2759"/>
<feature type="region of interest" description="Disordered" evidence="1">
    <location>
        <begin position="371"/>
        <end position="441"/>
    </location>
</feature>
<gene>
    <name evidence="3" type="ORF">OXX778_LOCUS5081</name>
</gene>
<evidence type="ECO:0000256" key="1">
    <source>
        <dbReference type="SAM" id="MobiDB-lite"/>
    </source>
</evidence>
<dbReference type="PROSITE" id="PS50097">
    <property type="entry name" value="BTB"/>
    <property type="match status" value="1"/>
</dbReference>